<dbReference type="Pfam" id="PF14111">
    <property type="entry name" value="DUF4283"/>
    <property type="match status" value="1"/>
</dbReference>
<accession>A0A834TUP3</accession>
<feature type="region of interest" description="Disordered" evidence="2">
    <location>
        <begin position="486"/>
        <end position="517"/>
    </location>
</feature>
<dbReference type="Gene3D" id="3.30.420.10">
    <property type="entry name" value="Ribonuclease H-like superfamily/Ribonuclease H"/>
    <property type="match status" value="1"/>
</dbReference>
<keyword evidence="1" id="KW-0863">Zinc-finger</keyword>
<dbReference type="OrthoDB" id="1436685at2759"/>
<keyword evidence="1" id="KW-0479">Metal-binding</keyword>
<reference evidence="4" key="1">
    <citation type="submission" date="2020-09" db="EMBL/GenBank/DDBJ databases">
        <title>Genome-Enabled Discovery of Anthraquinone Biosynthesis in Senna tora.</title>
        <authorList>
            <person name="Kang S.-H."/>
            <person name="Pandey R.P."/>
            <person name="Lee C.-M."/>
            <person name="Sim J.-S."/>
            <person name="Jeong J.-T."/>
            <person name="Choi B.-S."/>
            <person name="Jung M."/>
            <person name="Ginzburg D."/>
            <person name="Zhao K."/>
            <person name="Won S.Y."/>
            <person name="Oh T.-J."/>
            <person name="Yu Y."/>
            <person name="Kim N.-H."/>
            <person name="Lee O.R."/>
            <person name="Lee T.-H."/>
            <person name="Bashyal P."/>
            <person name="Kim T.-S."/>
            <person name="Lee W.-H."/>
            <person name="Kawkins C."/>
            <person name="Kim C.-K."/>
            <person name="Kim J.S."/>
            <person name="Ahn B.O."/>
            <person name="Rhee S.Y."/>
            <person name="Sohng J.K."/>
        </authorList>
    </citation>
    <scope>NUCLEOTIDE SEQUENCE</scope>
    <source>
        <tissue evidence="4">Leaf</tissue>
    </source>
</reference>
<evidence type="ECO:0000256" key="2">
    <source>
        <dbReference type="SAM" id="MobiDB-lite"/>
    </source>
</evidence>
<gene>
    <name evidence="4" type="ORF">G2W53_019011</name>
</gene>
<dbReference type="GO" id="GO:0003964">
    <property type="term" value="F:RNA-directed DNA polymerase activity"/>
    <property type="evidence" value="ECO:0007669"/>
    <property type="project" value="UniProtKB-KW"/>
</dbReference>
<sequence>MELKEYCMERPKEGLSVEESDGVLRSNKKVKVGDLNILPPSDGTVDELGRNEQGFVSFRDKLTGIPNGGVLTGDDDSAMGVGSENGEGMKDGMSDESDESGSEESDDVSSKEDEDDSKVDLCPRLEFSQEEYDGWCQPWRLTLLVKLMGRTMRVSFMCNRLEKMWGKNGGVQVMDLDNGYYAVSFSNQEDFLYAYQEGSWMIADHYLIVQRWRSNFDPFDTKAITRIAVWIRIPSLPLEFYNVRCLGRIGNLLGRTVKIDPTTSLTCRGKFARICVEINLNKKLVPQVEIRGKVYKVEYEGLHQVCFHCGKYGHMKNNCILLMEQRAAEAEAEKSIVTEPPVSQTEMVQAVPKNDSKTEHGEDDDLGKSDKFGPWNLATRKARRKGGNHKRADQGGNQGSGKNGVTSQRVNNGNQSRFDILRDAEEILEGITNGVCNMQGDQRAQIHTSTVKPTRQFHMRVERPINHQHSGPTLIIKDRDEVSVEPRPVNNHVRPNKPQGKGKEPIVSTDSFNNPKFVGSMRHDYREEEGVPRVYVGPSRVPNTIGPKGVDKKDSNDPIDPGASSVDMEGTGSKSFHGLIKDLKRRHHVDFLAILEPRQSGVNASRIIRKLGFDAHDIVEASGFARGIWCMWNKNKLTVEVVSKHTQFMHLKMCSGGVVWFLTVVYGSPNYRTRRELWENLKLISMQMTYPWAVGGDFNAFMFDKEKSGGSINGSRPDQGFIDWFNKAYLVDLGFSGSEFTWRRESVSIRLDRVVCNEDWRHFFNEAAIVHLPCYKSDHNPLWLRFRPSDNDQNKRDRLFRFLAPWVMHEDFKNVVNKAWCDGINWFRGLHEFYDEIRVWNKKTFGWGLVNQKDALWARVLRAKYHCGDDLLPVMKASSNASRLWKAVVRNWSHVNEGLEWRIGDRRSVKFWSDKWVPNCGKLSDLALAPILSQDLNKLVSYFTTPSGDWNWAQFEHLIPSHVLEKIAAVRPPADLLLKDRLAWRHSHDGSFSVRSAYQHITGLQDNKNAGFWRKIWQVQAPQRVRTFLWLCRRNKLLTNAERVKRGMSDQVACSRCGGGSEDILHAIRDCKYAKTLWMRLVKPRYWPRFFNTNLHRWMQMNLSKHMGSLEFDWQTSFATACWSIWRWRNEEIFGRSSDCADPYFSVVQRIRAYLEAYDSAIDQRGKHISRVSRVVRWEKPELGCVKVNVDGACTRDDARKATYGGLVRDEEGRFVVGFTRRLGSCSSVHAELWGVLSGIETVLHYGFNCVVVEMDSLVAYELVRNVVIDTHPCAGIIQSIQSRSRGIGEVIFTHVYREGNRAADAIAVLARDAERSLSFLDSPLLVLLLS</sequence>
<dbReference type="GO" id="GO:0008270">
    <property type="term" value="F:zinc ion binding"/>
    <property type="evidence" value="ECO:0007669"/>
    <property type="project" value="UniProtKB-KW"/>
</dbReference>
<dbReference type="PROSITE" id="PS50158">
    <property type="entry name" value="ZF_CCHC"/>
    <property type="match status" value="1"/>
</dbReference>
<proteinExistence type="predicted"/>
<dbReference type="GO" id="GO:0003676">
    <property type="term" value="F:nucleic acid binding"/>
    <property type="evidence" value="ECO:0007669"/>
    <property type="project" value="InterPro"/>
</dbReference>
<dbReference type="Gene3D" id="3.60.10.10">
    <property type="entry name" value="Endonuclease/exonuclease/phosphatase"/>
    <property type="match status" value="1"/>
</dbReference>
<dbReference type="InterPro" id="IPR002156">
    <property type="entry name" value="RNaseH_domain"/>
</dbReference>
<dbReference type="InterPro" id="IPR040256">
    <property type="entry name" value="At4g02000-like"/>
</dbReference>
<feature type="compositionally biased region" description="Acidic residues" evidence="2">
    <location>
        <begin position="94"/>
        <end position="117"/>
    </location>
</feature>
<dbReference type="SUPFAM" id="SSF56219">
    <property type="entry name" value="DNase I-like"/>
    <property type="match status" value="1"/>
</dbReference>
<dbReference type="CDD" id="cd06222">
    <property type="entry name" value="RNase_H_like"/>
    <property type="match status" value="1"/>
</dbReference>
<dbReference type="PANTHER" id="PTHR31286">
    <property type="entry name" value="GLYCINE-RICH CELL WALL STRUCTURAL PROTEIN 1.8-LIKE"/>
    <property type="match status" value="1"/>
</dbReference>
<dbReference type="InterPro" id="IPR025558">
    <property type="entry name" value="DUF4283"/>
</dbReference>
<dbReference type="GO" id="GO:0004523">
    <property type="term" value="F:RNA-DNA hybrid ribonuclease activity"/>
    <property type="evidence" value="ECO:0007669"/>
    <property type="project" value="InterPro"/>
</dbReference>
<dbReference type="InterPro" id="IPR005135">
    <property type="entry name" value="Endo/exonuclease/phosphatase"/>
</dbReference>
<name>A0A834TUP3_9FABA</name>
<evidence type="ECO:0000313" key="5">
    <source>
        <dbReference type="Proteomes" id="UP000634136"/>
    </source>
</evidence>
<dbReference type="PANTHER" id="PTHR31286:SF99">
    <property type="entry name" value="DUF4283 DOMAIN-CONTAINING PROTEIN"/>
    <property type="match status" value="1"/>
</dbReference>
<dbReference type="EMBL" id="JAAIUW010000006">
    <property type="protein sequence ID" value="KAF7827847.1"/>
    <property type="molecule type" value="Genomic_DNA"/>
</dbReference>
<dbReference type="InterPro" id="IPR036397">
    <property type="entry name" value="RNaseH_sf"/>
</dbReference>
<keyword evidence="4" id="KW-0808">Transferase</keyword>
<evidence type="ECO:0000313" key="4">
    <source>
        <dbReference type="EMBL" id="KAF7827847.1"/>
    </source>
</evidence>
<dbReference type="Pfam" id="PF13456">
    <property type="entry name" value="RVT_3"/>
    <property type="match status" value="1"/>
</dbReference>
<feature type="compositionally biased region" description="Basic residues" evidence="2">
    <location>
        <begin position="380"/>
        <end position="389"/>
    </location>
</feature>
<dbReference type="SUPFAM" id="SSF53098">
    <property type="entry name" value="Ribonuclease H-like"/>
    <property type="match status" value="1"/>
</dbReference>
<dbReference type="Pfam" id="PF03372">
    <property type="entry name" value="Exo_endo_phos"/>
    <property type="match status" value="1"/>
</dbReference>
<feature type="domain" description="CCHC-type" evidence="3">
    <location>
        <begin position="306"/>
        <end position="319"/>
    </location>
</feature>
<keyword evidence="4" id="KW-0548">Nucleotidyltransferase</keyword>
<dbReference type="InterPro" id="IPR026960">
    <property type="entry name" value="RVT-Znf"/>
</dbReference>
<feature type="region of interest" description="Disordered" evidence="2">
    <location>
        <begin position="332"/>
        <end position="413"/>
    </location>
</feature>
<dbReference type="InterPro" id="IPR001878">
    <property type="entry name" value="Znf_CCHC"/>
</dbReference>
<keyword evidence="5" id="KW-1185">Reference proteome</keyword>
<keyword evidence="1" id="KW-0862">Zinc</keyword>
<keyword evidence="4" id="KW-0695">RNA-directed DNA polymerase</keyword>
<feature type="region of interest" description="Disordered" evidence="2">
    <location>
        <begin position="1"/>
        <end position="21"/>
    </location>
</feature>
<evidence type="ECO:0000259" key="3">
    <source>
        <dbReference type="PROSITE" id="PS50158"/>
    </source>
</evidence>
<organism evidence="4 5">
    <name type="scientific">Senna tora</name>
    <dbReference type="NCBI Taxonomy" id="362788"/>
    <lineage>
        <taxon>Eukaryota</taxon>
        <taxon>Viridiplantae</taxon>
        <taxon>Streptophyta</taxon>
        <taxon>Embryophyta</taxon>
        <taxon>Tracheophyta</taxon>
        <taxon>Spermatophyta</taxon>
        <taxon>Magnoliopsida</taxon>
        <taxon>eudicotyledons</taxon>
        <taxon>Gunneridae</taxon>
        <taxon>Pentapetalae</taxon>
        <taxon>rosids</taxon>
        <taxon>fabids</taxon>
        <taxon>Fabales</taxon>
        <taxon>Fabaceae</taxon>
        <taxon>Caesalpinioideae</taxon>
        <taxon>Cassia clade</taxon>
        <taxon>Senna</taxon>
    </lineage>
</organism>
<dbReference type="Pfam" id="PF13966">
    <property type="entry name" value="zf-RVT"/>
    <property type="match status" value="1"/>
</dbReference>
<evidence type="ECO:0000256" key="1">
    <source>
        <dbReference type="PROSITE-ProRule" id="PRU00047"/>
    </source>
</evidence>
<dbReference type="InterPro" id="IPR036691">
    <property type="entry name" value="Endo/exonu/phosph_ase_sf"/>
</dbReference>
<feature type="compositionally biased region" description="Basic and acidic residues" evidence="2">
    <location>
        <begin position="354"/>
        <end position="371"/>
    </location>
</feature>
<feature type="compositionally biased region" description="Basic and acidic residues" evidence="2">
    <location>
        <begin position="1"/>
        <end position="15"/>
    </location>
</feature>
<comment type="caution">
    <text evidence="4">The sequence shown here is derived from an EMBL/GenBank/DDBJ whole genome shotgun (WGS) entry which is preliminary data.</text>
</comment>
<dbReference type="InterPro" id="IPR044730">
    <property type="entry name" value="RNase_H-like_dom_plant"/>
</dbReference>
<protein>
    <submittedName>
        <fullName evidence="4">Reverse transcriptase</fullName>
    </submittedName>
</protein>
<dbReference type="InterPro" id="IPR012337">
    <property type="entry name" value="RNaseH-like_sf"/>
</dbReference>
<feature type="region of interest" description="Disordered" evidence="2">
    <location>
        <begin position="535"/>
        <end position="571"/>
    </location>
</feature>
<dbReference type="Proteomes" id="UP000634136">
    <property type="component" value="Unassembled WGS sequence"/>
</dbReference>
<feature type="region of interest" description="Disordered" evidence="2">
    <location>
        <begin position="66"/>
        <end position="119"/>
    </location>
</feature>
<feature type="compositionally biased region" description="Polar residues" evidence="2">
    <location>
        <begin position="403"/>
        <end position="413"/>
    </location>
</feature>